<feature type="region of interest" description="Disordered" evidence="10">
    <location>
        <begin position="149"/>
        <end position="280"/>
    </location>
</feature>
<dbReference type="InterPro" id="IPR041636">
    <property type="entry name" value="RNase_J_C"/>
</dbReference>
<gene>
    <name evidence="9" type="primary">rnj</name>
    <name evidence="12" type="ORF">ANACOL_03481</name>
</gene>
<dbReference type="HAMAP" id="MF_01491">
    <property type="entry name" value="RNase_J_bact"/>
    <property type="match status" value="1"/>
</dbReference>
<comment type="caution">
    <text evidence="12">The sequence shown here is derived from an EMBL/GenBank/DDBJ whole genome shotgun (WGS) entry which is preliminary data.</text>
</comment>
<dbReference type="Pfam" id="PF07521">
    <property type="entry name" value="RMMBL"/>
    <property type="match status" value="1"/>
</dbReference>
<dbReference type="GO" id="GO:0004521">
    <property type="term" value="F:RNA endonuclease activity"/>
    <property type="evidence" value="ECO:0007669"/>
    <property type="project" value="UniProtKB-UniRule"/>
</dbReference>
<dbReference type="AlphaFoldDB" id="B0PFA2"/>
<dbReference type="Pfam" id="PF17770">
    <property type="entry name" value="RNase_J_C"/>
    <property type="match status" value="1"/>
</dbReference>
<dbReference type="eggNOG" id="COG0595">
    <property type="taxonomic scope" value="Bacteria"/>
</dbReference>
<dbReference type="GO" id="GO:0005737">
    <property type="term" value="C:cytoplasm"/>
    <property type="evidence" value="ECO:0007669"/>
    <property type="project" value="UniProtKB-SubCell"/>
</dbReference>
<dbReference type="CDD" id="cd07714">
    <property type="entry name" value="RNaseJ_MBL-fold"/>
    <property type="match status" value="1"/>
</dbReference>
<comment type="similarity">
    <text evidence="9">Belongs to the metallo-beta-lactamase superfamily. RNA-metabolizing metallo-beta-lactamase-like family. Bacterial RNase J subfamily.</text>
</comment>
<dbReference type="InterPro" id="IPR055132">
    <property type="entry name" value="RNase_J_b_CASP"/>
</dbReference>
<dbReference type="NCBIfam" id="TIGR00649">
    <property type="entry name" value="MG423"/>
    <property type="match status" value="1"/>
</dbReference>
<keyword evidence="13" id="KW-1185">Reference proteome</keyword>
<comment type="subcellular location">
    <subcellularLocation>
        <location evidence="9">Cytoplasm</location>
    </subcellularLocation>
</comment>
<dbReference type="SUPFAM" id="SSF56281">
    <property type="entry name" value="Metallo-hydrolase/oxidoreductase"/>
    <property type="match status" value="1"/>
</dbReference>
<dbReference type="PANTHER" id="PTHR43694">
    <property type="entry name" value="RIBONUCLEASE J"/>
    <property type="match status" value="1"/>
</dbReference>
<evidence type="ECO:0000313" key="12">
    <source>
        <dbReference type="EMBL" id="EDS10035.1"/>
    </source>
</evidence>
<organism evidence="12 13">
    <name type="scientific">Anaerotruncus colihominis DSM 17241</name>
    <dbReference type="NCBI Taxonomy" id="445972"/>
    <lineage>
        <taxon>Bacteria</taxon>
        <taxon>Bacillati</taxon>
        <taxon>Bacillota</taxon>
        <taxon>Clostridia</taxon>
        <taxon>Eubacteriales</taxon>
        <taxon>Oscillospiraceae</taxon>
        <taxon>Anaerotruncus</taxon>
    </lineage>
</organism>
<keyword evidence="7 9" id="KW-0269">Exonuclease</keyword>
<dbReference type="SMART" id="SM00849">
    <property type="entry name" value="Lactamase_B"/>
    <property type="match status" value="1"/>
</dbReference>
<dbReference type="GO" id="GO:0006364">
    <property type="term" value="P:rRNA processing"/>
    <property type="evidence" value="ECO:0007669"/>
    <property type="project" value="UniProtKB-UniRule"/>
</dbReference>
<sequence length="832" mass="91451">MGDTAFALGLFVMGNSRSLFALMACLETEKIQKMVFSDFDSLLCAPTVRIFKLEPVYTAGGCRTGEEFCARSRRIFAGVRRPAKNLTPSVGRRPAWTALGDCEYRFSDCDCSNTEVYFVTDDKKVGGKLTEEQLSMGVEALEKRSVVERAAPRKKKTRQPVKETAARLLQKVTPEQAEETSAKPAAKKSASRAEKPAKKEPQKRDAAKKEPARKEPAKKEPSVKKENGEPRQPKRGRKPSPKASAPIGATIELSEAGKARQEKAARPAGRAKKSRVKEQRKTPVRIIPLGGLLEVGKNITVYECMNDMFIVDCGMTFPDENMLGVDLVLPDFTYVQKNRDKLRGIVITHGHEDHIGALPYFLKQINVPVYATRLTLGLIENKLREHGLYGKVKLVQIAPRETIKLGCMEVEFIRVNHSIPDAVALAIHTPAGVIIQTGDFKIDYTPIIGDIIDLARFGELGGQGVLALLSDSTNAERPGFTPTEVTVADSFDKLFKQAGHKRIIIATFSSNIHRMQLICEAAAKHGRKVAVSGRSMINAVAVSTELGYLKPPNGVMIDIDDINRYRPEDIVLITTGSQGEPMSALSRMASNDHRKVTVTPDDFIIISATPIPGNEKTVGRVVNELMRLGADVIYERMYEVHVSGHACQEELKIMLALTKPKFFFPVHGEYKQLKRHASLGLAMGIPTENIFIGENGHVFELDGVSVKTGEIVPSGRVLVDGLGVGDVGSIVLRDRKHLGEDGLIVVVTTIDGTSGEIVAGPDIISRGFVYVREAEDMLSEARAIAKQTVQDCVGGRMRDWGNIKTQVRDALSSYFYGRTKRSPMILPVIQEV</sequence>
<keyword evidence="4 9" id="KW-0255">Endonuclease</keyword>
<keyword evidence="6" id="KW-0862">Zinc</keyword>
<dbReference type="Pfam" id="PF00753">
    <property type="entry name" value="Lactamase_B"/>
    <property type="match status" value="1"/>
</dbReference>
<reference evidence="12" key="1">
    <citation type="submission" date="2007-11" db="EMBL/GenBank/DDBJ databases">
        <authorList>
            <person name="Fulton L."/>
            <person name="Clifton S."/>
            <person name="Fulton B."/>
            <person name="Xu J."/>
            <person name="Minx P."/>
            <person name="Pepin K.H."/>
            <person name="Johnson M."/>
            <person name="Thiruvilangam P."/>
            <person name="Bhonagiri V."/>
            <person name="Nash W.E."/>
            <person name="Mardis E.R."/>
            <person name="Wilson R.K."/>
        </authorList>
    </citation>
    <scope>NUCLEOTIDE SEQUENCE [LARGE SCALE GENOMIC DNA]</scope>
    <source>
        <strain evidence="12">DSM 17241</strain>
    </source>
</reference>
<evidence type="ECO:0000256" key="4">
    <source>
        <dbReference type="ARBA" id="ARBA00022759"/>
    </source>
</evidence>
<evidence type="ECO:0000256" key="5">
    <source>
        <dbReference type="ARBA" id="ARBA00022801"/>
    </source>
</evidence>
<feature type="domain" description="Metallo-beta-lactamase" evidence="11">
    <location>
        <begin position="296"/>
        <end position="491"/>
    </location>
</feature>
<dbReference type="STRING" id="169435.ERS852551_00409"/>
<reference evidence="12" key="2">
    <citation type="submission" date="2013-09" db="EMBL/GenBank/DDBJ databases">
        <title>Draft genome sequence of Anaerotruncus colihominis(DSM 17241).</title>
        <authorList>
            <person name="Sudarsanam P."/>
            <person name="Ley R."/>
            <person name="Guruge J."/>
            <person name="Turnbaugh P.J."/>
            <person name="Mahowald M."/>
            <person name="Liep D."/>
            <person name="Gordon J."/>
        </authorList>
    </citation>
    <scope>NUCLEOTIDE SEQUENCE</scope>
    <source>
        <strain evidence="12">DSM 17241</strain>
    </source>
</reference>
<evidence type="ECO:0000259" key="11">
    <source>
        <dbReference type="SMART" id="SM00849"/>
    </source>
</evidence>
<keyword evidence="9" id="KW-0698">rRNA processing</keyword>
<evidence type="ECO:0000256" key="3">
    <source>
        <dbReference type="ARBA" id="ARBA00022723"/>
    </source>
</evidence>
<dbReference type="InterPro" id="IPR011108">
    <property type="entry name" value="RMMBL"/>
</dbReference>
<comment type="subunit">
    <text evidence="9">Homodimer, may be a subunit of the RNA degradosome.</text>
</comment>
<dbReference type="InterPro" id="IPR036866">
    <property type="entry name" value="RibonucZ/Hydroxyglut_hydro"/>
</dbReference>
<evidence type="ECO:0000256" key="9">
    <source>
        <dbReference type="HAMAP-Rule" id="MF_01491"/>
    </source>
</evidence>
<dbReference type="Gene3D" id="3.60.15.10">
    <property type="entry name" value="Ribonuclease Z/Hydroxyacylglutathione hydrolase-like"/>
    <property type="match status" value="1"/>
</dbReference>
<name>B0PFA2_9FIRM</name>
<evidence type="ECO:0000256" key="2">
    <source>
        <dbReference type="ARBA" id="ARBA00022722"/>
    </source>
</evidence>
<dbReference type="Proteomes" id="UP000003803">
    <property type="component" value="Unassembled WGS sequence"/>
</dbReference>
<evidence type="ECO:0000256" key="7">
    <source>
        <dbReference type="ARBA" id="ARBA00022839"/>
    </source>
</evidence>
<evidence type="ECO:0000256" key="1">
    <source>
        <dbReference type="ARBA" id="ARBA00022490"/>
    </source>
</evidence>
<dbReference type="GO" id="GO:0004534">
    <property type="term" value="F:5'-3' RNA exonuclease activity"/>
    <property type="evidence" value="ECO:0007669"/>
    <property type="project" value="UniProtKB-UniRule"/>
</dbReference>
<keyword evidence="5 9" id="KW-0378">Hydrolase</keyword>
<comment type="function">
    <text evidence="9">An RNase that has 5'-3' exonuclease and possibly endonuclease activity. Involved in maturation of rRNA and in some organisms also mRNA maturation and/or decay.</text>
</comment>
<keyword evidence="8 9" id="KW-0694">RNA-binding</keyword>
<dbReference type="EC" id="3.1.-.-" evidence="9"/>
<proteinExistence type="inferred from homology"/>
<evidence type="ECO:0000256" key="6">
    <source>
        <dbReference type="ARBA" id="ARBA00022833"/>
    </source>
</evidence>
<protein>
    <recommendedName>
        <fullName evidence="9">Ribonuclease J</fullName>
        <shortName evidence="9">RNase J</shortName>
        <ecNumber evidence="9">3.1.-.-</ecNumber>
    </recommendedName>
</protein>
<dbReference type="Gene3D" id="3.40.50.10710">
    <property type="entry name" value="Metallo-hydrolase/oxidoreductase"/>
    <property type="match status" value="1"/>
</dbReference>
<accession>B0PFA2</accession>
<dbReference type="InterPro" id="IPR001279">
    <property type="entry name" value="Metallo-B-lactamas"/>
</dbReference>
<dbReference type="Gene3D" id="3.10.20.580">
    <property type="match status" value="1"/>
</dbReference>
<dbReference type="Pfam" id="PF22505">
    <property type="entry name" value="RNase_J_b_CASP"/>
    <property type="match status" value="1"/>
</dbReference>
<dbReference type="InterPro" id="IPR042173">
    <property type="entry name" value="RNase_J_2"/>
</dbReference>
<feature type="binding site" evidence="9">
    <location>
        <begin position="641"/>
        <end position="645"/>
    </location>
    <ligand>
        <name>substrate</name>
    </ligand>
</feature>
<evidence type="ECO:0000256" key="8">
    <source>
        <dbReference type="ARBA" id="ARBA00022884"/>
    </source>
</evidence>
<keyword evidence="3" id="KW-0479">Metal-binding</keyword>
<keyword evidence="1 9" id="KW-0963">Cytoplasm</keyword>
<dbReference type="EMBL" id="ABGD02000025">
    <property type="protein sequence ID" value="EDS10035.1"/>
    <property type="molecule type" value="Genomic_DNA"/>
</dbReference>
<dbReference type="HOGENOM" id="CLU_008727_3_2_9"/>
<evidence type="ECO:0000256" key="10">
    <source>
        <dbReference type="SAM" id="MobiDB-lite"/>
    </source>
</evidence>
<dbReference type="InterPro" id="IPR030854">
    <property type="entry name" value="RNase_J_bac"/>
</dbReference>
<feature type="compositionally biased region" description="Basic and acidic residues" evidence="10">
    <location>
        <begin position="255"/>
        <end position="265"/>
    </location>
</feature>
<keyword evidence="2 9" id="KW-0540">Nuclease</keyword>
<dbReference type="PANTHER" id="PTHR43694:SF1">
    <property type="entry name" value="RIBONUCLEASE J"/>
    <property type="match status" value="1"/>
</dbReference>
<dbReference type="InterPro" id="IPR004613">
    <property type="entry name" value="RNase_J"/>
</dbReference>
<evidence type="ECO:0000313" key="13">
    <source>
        <dbReference type="Proteomes" id="UP000003803"/>
    </source>
</evidence>
<dbReference type="GO" id="GO:0003723">
    <property type="term" value="F:RNA binding"/>
    <property type="evidence" value="ECO:0007669"/>
    <property type="project" value="UniProtKB-UniRule"/>
</dbReference>
<dbReference type="GO" id="GO:0008270">
    <property type="term" value="F:zinc ion binding"/>
    <property type="evidence" value="ECO:0007669"/>
    <property type="project" value="InterPro"/>
</dbReference>
<feature type="compositionally biased region" description="Basic and acidic residues" evidence="10">
    <location>
        <begin position="191"/>
        <end position="232"/>
    </location>
</feature>